<dbReference type="PANTHER" id="PTHR32481:SF0">
    <property type="entry name" value="AMINOPEPTIDASE YPDE-RELATED"/>
    <property type="match status" value="1"/>
</dbReference>
<keyword evidence="10" id="KW-1185">Reference proteome</keyword>
<feature type="binding site" evidence="8">
    <location>
        <position position="171"/>
    </location>
    <ligand>
        <name>Zn(2+)</name>
        <dbReference type="ChEBI" id="CHEBI:29105"/>
        <label>2</label>
    </ligand>
</feature>
<protein>
    <submittedName>
        <fullName evidence="9">Peptidase M28</fullName>
    </submittedName>
</protein>
<dbReference type="Gene3D" id="2.40.30.40">
    <property type="entry name" value="Peptidase M42, domain 2"/>
    <property type="match status" value="1"/>
</dbReference>
<dbReference type="InterPro" id="IPR051464">
    <property type="entry name" value="Peptidase_M42_aminopept"/>
</dbReference>
<evidence type="ECO:0000256" key="6">
    <source>
        <dbReference type="PIRNR" id="PIRNR001123"/>
    </source>
</evidence>
<evidence type="ECO:0000313" key="10">
    <source>
        <dbReference type="Proteomes" id="UP000195305"/>
    </source>
</evidence>
<dbReference type="PIRSF" id="PIRSF001123">
    <property type="entry name" value="PepA_GA"/>
    <property type="match status" value="1"/>
</dbReference>
<dbReference type="Pfam" id="PF05343">
    <property type="entry name" value="Peptidase_M42"/>
    <property type="match status" value="1"/>
</dbReference>
<evidence type="ECO:0000256" key="1">
    <source>
        <dbReference type="ARBA" id="ARBA00006272"/>
    </source>
</evidence>
<keyword evidence="3" id="KW-0645">Protease</keyword>
<feature type="active site" description="Proton acceptor" evidence="7">
    <location>
        <position position="203"/>
    </location>
</feature>
<sequence length="350" mass="38911">MVDIEMLKQLSLINGVSGYEKHVTRFMKSYLLDIVDEIQYDGLGSIIALKRGKMPLKVLLTAHVDEIGFLVKNIDEHGFIQVQPVGGWNPRYLPSSLMNIETRDGHNIKGVFALKQQISKEKALTIDDMYLDVGALSKQDVLDMGVGKGDPVTPVSHFIQNGKCLLSKAWDDRVGVAVLMEVMKRLYKEKIDPMLYVAGTVQEEVGLRGAKTVAQMIQPDLALAIDVTFSYDLPGGEQNDVRLGQGVALCVMDGSVIAHTGLLKQIEDICQRHQILYQLDMDLAGGTDSGELSKAGSGIMNLTVSIPTRYMHSHYTMVHTDDFEATVEMLVAFLKEFDEKMYLAMLEDKR</sequence>
<dbReference type="InterPro" id="IPR008007">
    <property type="entry name" value="Peptidase_M42"/>
</dbReference>
<dbReference type="GO" id="GO:0004177">
    <property type="term" value="F:aminopeptidase activity"/>
    <property type="evidence" value="ECO:0007669"/>
    <property type="project" value="UniProtKB-UniRule"/>
</dbReference>
<comment type="caution">
    <text evidence="9">The sequence shown here is derived from an EMBL/GenBank/DDBJ whole genome shotgun (WGS) entry which is preliminary data.</text>
</comment>
<keyword evidence="4 8" id="KW-0479">Metal-binding</keyword>
<feature type="binding site" evidence="8">
    <location>
        <position position="226"/>
    </location>
    <ligand>
        <name>Zn(2+)</name>
        <dbReference type="ChEBI" id="CHEBI:29105"/>
        <label>1</label>
    </ligand>
</feature>
<evidence type="ECO:0000256" key="3">
    <source>
        <dbReference type="ARBA" id="ARBA00022670"/>
    </source>
</evidence>
<organism evidence="9 10">
    <name type="scientific">Massilimicrobiota timonensis</name>
    <dbReference type="NCBI Taxonomy" id="1776392"/>
    <lineage>
        <taxon>Bacteria</taxon>
        <taxon>Bacillati</taxon>
        <taxon>Bacillota</taxon>
        <taxon>Erysipelotrichia</taxon>
        <taxon>Erysipelotrichales</taxon>
        <taxon>Erysipelotrichaceae</taxon>
        <taxon>Massilimicrobiota</taxon>
    </lineage>
</organism>
<feature type="binding site" evidence="8">
    <location>
        <position position="204"/>
    </location>
    <ligand>
        <name>Zn(2+)</name>
        <dbReference type="ChEBI" id="CHEBI:29105"/>
        <label>2</label>
    </ligand>
</feature>
<dbReference type="AlphaFoldDB" id="A0A1Y4SXV0"/>
<dbReference type="Gene3D" id="3.40.630.10">
    <property type="entry name" value="Zn peptidases"/>
    <property type="match status" value="1"/>
</dbReference>
<dbReference type="PANTHER" id="PTHR32481">
    <property type="entry name" value="AMINOPEPTIDASE"/>
    <property type="match status" value="1"/>
</dbReference>
<keyword evidence="5" id="KW-0378">Hydrolase</keyword>
<dbReference type="EMBL" id="NFLJ01000024">
    <property type="protein sequence ID" value="OUQ33801.1"/>
    <property type="molecule type" value="Genomic_DNA"/>
</dbReference>
<evidence type="ECO:0000256" key="5">
    <source>
        <dbReference type="ARBA" id="ARBA00022801"/>
    </source>
</evidence>
<evidence type="ECO:0000313" key="9">
    <source>
        <dbReference type="EMBL" id="OUQ33801.1"/>
    </source>
</evidence>
<feature type="binding site" evidence="8">
    <location>
        <position position="312"/>
    </location>
    <ligand>
        <name>Zn(2+)</name>
        <dbReference type="ChEBI" id="CHEBI:29105"/>
        <label>2</label>
    </ligand>
</feature>
<evidence type="ECO:0000256" key="4">
    <source>
        <dbReference type="ARBA" id="ARBA00022723"/>
    </source>
</evidence>
<accession>A0A1Y4SXV0</accession>
<evidence type="ECO:0000256" key="2">
    <source>
        <dbReference type="ARBA" id="ARBA00022438"/>
    </source>
</evidence>
<dbReference type="CDD" id="cd05656">
    <property type="entry name" value="M42_Frv"/>
    <property type="match status" value="1"/>
</dbReference>
<gene>
    <name evidence="9" type="ORF">B5E75_08820</name>
</gene>
<evidence type="ECO:0000256" key="7">
    <source>
        <dbReference type="PIRSR" id="PIRSR001123-1"/>
    </source>
</evidence>
<dbReference type="GO" id="GO:0006508">
    <property type="term" value="P:proteolysis"/>
    <property type="evidence" value="ECO:0007669"/>
    <property type="project" value="UniProtKB-KW"/>
</dbReference>
<dbReference type="GO" id="GO:0046872">
    <property type="term" value="F:metal ion binding"/>
    <property type="evidence" value="ECO:0007669"/>
    <property type="project" value="UniProtKB-UniRule"/>
</dbReference>
<dbReference type="RefSeq" id="WP_087358465.1">
    <property type="nucleotide sequence ID" value="NZ_NFLJ01000024.1"/>
</dbReference>
<reference evidence="9 10" key="1">
    <citation type="journal article" date="2018" name="BMC Genomics">
        <title>Whole genome sequencing and function prediction of 133 gut anaerobes isolated from chicken caecum in pure cultures.</title>
        <authorList>
            <person name="Medvecky M."/>
            <person name="Cejkova D."/>
            <person name="Polansky O."/>
            <person name="Karasova D."/>
            <person name="Kubasova T."/>
            <person name="Cizek A."/>
            <person name="Rychlik I."/>
        </authorList>
    </citation>
    <scope>NUCLEOTIDE SEQUENCE [LARGE SCALE GENOMIC DNA]</scope>
    <source>
        <strain evidence="9 10">An13</strain>
    </source>
</reference>
<name>A0A1Y4SXV0_9FIRM</name>
<feature type="binding site" evidence="8">
    <location>
        <position position="63"/>
    </location>
    <ligand>
        <name>Zn(2+)</name>
        <dbReference type="ChEBI" id="CHEBI:29105"/>
        <label>1</label>
    </ligand>
</feature>
<dbReference type="Proteomes" id="UP000195305">
    <property type="component" value="Unassembled WGS sequence"/>
</dbReference>
<proteinExistence type="inferred from homology"/>
<keyword evidence="2" id="KW-0031">Aminopeptidase</keyword>
<dbReference type="InterPro" id="IPR023367">
    <property type="entry name" value="Peptidase_M42_dom2"/>
</dbReference>
<dbReference type="OrthoDB" id="9772053at2"/>
<comment type="similarity">
    <text evidence="1 6">Belongs to the peptidase M42 family.</text>
</comment>
<feature type="binding site" evidence="8">
    <location>
        <position position="171"/>
    </location>
    <ligand>
        <name>Zn(2+)</name>
        <dbReference type="ChEBI" id="CHEBI:29105"/>
        <label>1</label>
    </ligand>
</feature>
<dbReference type="SUPFAM" id="SSF53187">
    <property type="entry name" value="Zn-dependent exopeptidases"/>
    <property type="match status" value="1"/>
</dbReference>
<evidence type="ECO:0000256" key="8">
    <source>
        <dbReference type="PIRSR" id="PIRSR001123-2"/>
    </source>
</evidence>
<dbReference type="SUPFAM" id="SSF101821">
    <property type="entry name" value="Aminopeptidase/glucanase lid domain"/>
    <property type="match status" value="1"/>
</dbReference>
<comment type="cofactor">
    <cofactor evidence="8">
        <name>a divalent metal cation</name>
        <dbReference type="ChEBI" id="CHEBI:60240"/>
    </cofactor>
    <text evidence="8">Binds 2 divalent metal cations per subunit.</text>
</comment>